<dbReference type="EMBL" id="OX459944">
    <property type="protein sequence ID" value="CAI9178923.1"/>
    <property type="molecule type" value="Genomic_DNA"/>
</dbReference>
<gene>
    <name evidence="2" type="ORF">MRATA1EN1_LOCUS27885</name>
</gene>
<name>A0ABN9A266_RANTA</name>
<protein>
    <submittedName>
        <fullName evidence="2">Uncharacterized protein</fullName>
    </submittedName>
</protein>
<evidence type="ECO:0000313" key="3">
    <source>
        <dbReference type="Proteomes" id="UP001176941"/>
    </source>
</evidence>
<evidence type="ECO:0000256" key="1">
    <source>
        <dbReference type="SAM" id="MobiDB-lite"/>
    </source>
</evidence>
<feature type="region of interest" description="Disordered" evidence="1">
    <location>
        <begin position="84"/>
        <end position="121"/>
    </location>
</feature>
<sequence length="159" mass="16244">MRGAVLTAACRGRAESSGIKGPLSKGLLAGLKALASSSTVARLETEMQFPLRLAAAAKASRGGELASEGVARAADAAGTCPSWFPGGCQPPPPPRSPGAGARERVGLRPPRAAGSPSTRRLIRSSSLTISPAPPPHVFPFPWVSSNYHSHALLAAVLYG</sequence>
<accession>A0ABN9A266</accession>
<dbReference type="Proteomes" id="UP001176941">
    <property type="component" value="Chromosome 8"/>
</dbReference>
<evidence type="ECO:0000313" key="2">
    <source>
        <dbReference type="EMBL" id="CAI9178923.1"/>
    </source>
</evidence>
<organism evidence="2 3">
    <name type="scientific">Rangifer tarandus platyrhynchus</name>
    <name type="common">Svalbard reindeer</name>
    <dbReference type="NCBI Taxonomy" id="3082113"/>
    <lineage>
        <taxon>Eukaryota</taxon>
        <taxon>Metazoa</taxon>
        <taxon>Chordata</taxon>
        <taxon>Craniata</taxon>
        <taxon>Vertebrata</taxon>
        <taxon>Euteleostomi</taxon>
        <taxon>Mammalia</taxon>
        <taxon>Eutheria</taxon>
        <taxon>Laurasiatheria</taxon>
        <taxon>Artiodactyla</taxon>
        <taxon>Ruminantia</taxon>
        <taxon>Pecora</taxon>
        <taxon>Cervidae</taxon>
        <taxon>Odocoileinae</taxon>
        <taxon>Rangifer</taxon>
    </lineage>
</organism>
<proteinExistence type="predicted"/>
<reference evidence="2" key="1">
    <citation type="submission" date="2023-04" db="EMBL/GenBank/DDBJ databases">
        <authorList>
            <consortium name="ELIXIR-Norway"/>
        </authorList>
    </citation>
    <scope>NUCLEOTIDE SEQUENCE [LARGE SCALE GENOMIC DNA]</scope>
</reference>
<keyword evidence="3" id="KW-1185">Reference proteome</keyword>